<keyword evidence="3 4" id="KW-0326">Glycosidase</keyword>
<evidence type="ECO:0000256" key="2">
    <source>
        <dbReference type="ARBA" id="ARBA00022801"/>
    </source>
</evidence>
<proteinExistence type="inferred from homology"/>
<keyword evidence="2 4" id="KW-0378">Hydrolase</keyword>
<dbReference type="Gene3D" id="2.160.20.10">
    <property type="entry name" value="Single-stranded right-handed beta-helix, Pectin lyase-like"/>
    <property type="match status" value="1"/>
</dbReference>
<comment type="similarity">
    <text evidence="1 4">Belongs to the glycosyl hydrolase 28 family.</text>
</comment>
<dbReference type="InterPro" id="IPR000743">
    <property type="entry name" value="Glyco_hydro_28"/>
</dbReference>
<evidence type="ECO:0008006" key="8">
    <source>
        <dbReference type="Google" id="ProtNLM"/>
    </source>
</evidence>
<dbReference type="EMBL" id="JACMSC010000007">
    <property type="protein sequence ID" value="KAG6515639.1"/>
    <property type="molecule type" value="Genomic_DNA"/>
</dbReference>
<dbReference type="InterPro" id="IPR051801">
    <property type="entry name" value="GH28_Enzymes"/>
</dbReference>
<organism evidence="6 7">
    <name type="scientific">Zingiber officinale</name>
    <name type="common">Ginger</name>
    <name type="synonym">Amomum zingiber</name>
    <dbReference type="NCBI Taxonomy" id="94328"/>
    <lineage>
        <taxon>Eukaryota</taxon>
        <taxon>Viridiplantae</taxon>
        <taxon>Streptophyta</taxon>
        <taxon>Embryophyta</taxon>
        <taxon>Tracheophyta</taxon>
        <taxon>Spermatophyta</taxon>
        <taxon>Magnoliopsida</taxon>
        <taxon>Liliopsida</taxon>
        <taxon>Zingiberales</taxon>
        <taxon>Zingiberaceae</taxon>
        <taxon>Zingiber</taxon>
    </lineage>
</organism>
<dbReference type="GO" id="GO:0005975">
    <property type="term" value="P:carbohydrate metabolic process"/>
    <property type="evidence" value="ECO:0007669"/>
    <property type="project" value="InterPro"/>
</dbReference>
<evidence type="ECO:0000313" key="6">
    <source>
        <dbReference type="EMBL" id="KAG6515639.1"/>
    </source>
</evidence>
<accession>A0A8J5H4F4</accession>
<comment type="caution">
    <text evidence="6">The sequence shown here is derived from an EMBL/GenBank/DDBJ whole genome shotgun (WGS) entry which is preliminary data.</text>
</comment>
<gene>
    <name evidence="6" type="ORF">ZIOFF_026068</name>
</gene>
<dbReference type="Pfam" id="PF00295">
    <property type="entry name" value="Glyco_hydro_28"/>
    <property type="match status" value="1"/>
</dbReference>
<evidence type="ECO:0000256" key="4">
    <source>
        <dbReference type="RuleBase" id="RU361169"/>
    </source>
</evidence>
<dbReference type="AlphaFoldDB" id="A0A8J5H4F4"/>
<dbReference type="SUPFAM" id="SSF51126">
    <property type="entry name" value="Pectin lyase-like"/>
    <property type="match status" value="1"/>
</dbReference>
<evidence type="ECO:0000256" key="5">
    <source>
        <dbReference type="SAM" id="SignalP"/>
    </source>
</evidence>
<evidence type="ECO:0000256" key="3">
    <source>
        <dbReference type="ARBA" id="ARBA00023295"/>
    </source>
</evidence>
<keyword evidence="7" id="KW-1185">Reference proteome</keyword>
<feature type="chain" id="PRO_5035145005" description="Polygalacturonase" evidence="5">
    <location>
        <begin position="26"/>
        <end position="432"/>
    </location>
</feature>
<dbReference type="GO" id="GO:0004650">
    <property type="term" value="F:polygalacturonase activity"/>
    <property type="evidence" value="ECO:0007669"/>
    <property type="project" value="InterPro"/>
</dbReference>
<feature type="signal peptide" evidence="5">
    <location>
        <begin position="1"/>
        <end position="25"/>
    </location>
</feature>
<dbReference type="PANTHER" id="PTHR31339:SF83">
    <property type="entry name" value="OS03G0124900 PROTEIN"/>
    <property type="match status" value="1"/>
</dbReference>
<dbReference type="PANTHER" id="PTHR31339">
    <property type="entry name" value="PECTIN LYASE-RELATED"/>
    <property type="match status" value="1"/>
</dbReference>
<sequence>MAQAQGKLFLWVAALTLSIAASTAAGDEAWWHPNRKHVAKLTDFGGVGDGVTSNTAAFAAAVANLSQVAGDGGAMLVVPAGRWLTGPFNLTSTFTLFLERDAVILATQNLDEWTTIAPLPSYGRGRDLPGPRYTNFIMGYNLTDVVITGNNGSINGQGQVWWDKFRGEELKYTRGYLVEFMFCSYVVVSNVVLIDSPSWNLHPVYCDHVAVAGITILAPIRSPNTDGIDPDSSEYVWIVNSNVVSGDDCIAIKSGWDQYGIAFNKPSQHIYISNFSCVSPTSATIALGSEMSGGISDVHATNIVAVDTESALRLKTGIGRGGFMRDVIVEGMRLTNMKYLLWMTANYGQHPDDKFDPNAIPVVKTISFSNVVATNVSIAGKLEGLPQSPFTNLLVSDVTAEIFVNKKPVWNCTFVEGRSYNVTPTPCAELQH</sequence>
<name>A0A8J5H4F4_ZINOF</name>
<dbReference type="Proteomes" id="UP000734854">
    <property type="component" value="Unassembled WGS sequence"/>
</dbReference>
<reference evidence="6 7" key="1">
    <citation type="submission" date="2020-08" db="EMBL/GenBank/DDBJ databases">
        <title>Plant Genome Project.</title>
        <authorList>
            <person name="Zhang R.-G."/>
        </authorList>
    </citation>
    <scope>NUCLEOTIDE SEQUENCE [LARGE SCALE GENOMIC DNA]</scope>
    <source>
        <tissue evidence="6">Rhizome</tissue>
    </source>
</reference>
<evidence type="ECO:0000313" key="7">
    <source>
        <dbReference type="Proteomes" id="UP000734854"/>
    </source>
</evidence>
<dbReference type="InterPro" id="IPR012334">
    <property type="entry name" value="Pectin_lyas_fold"/>
</dbReference>
<protein>
    <recommendedName>
        <fullName evidence="8">Polygalacturonase</fullName>
    </recommendedName>
</protein>
<evidence type="ECO:0000256" key="1">
    <source>
        <dbReference type="ARBA" id="ARBA00008834"/>
    </source>
</evidence>
<keyword evidence="5" id="KW-0732">Signal</keyword>
<dbReference type="InterPro" id="IPR011050">
    <property type="entry name" value="Pectin_lyase_fold/virulence"/>
</dbReference>